<accession>A0ABX0JF93</accession>
<dbReference type="InterPro" id="IPR020023">
    <property type="entry name" value="PseG"/>
</dbReference>
<evidence type="ECO:0000313" key="3">
    <source>
        <dbReference type="EMBL" id="NHN33886.1"/>
    </source>
</evidence>
<proteinExistence type="predicted"/>
<feature type="domain" description="Glycosyl transferase family 28 C-terminal" evidence="2">
    <location>
        <begin position="194"/>
        <end position="339"/>
    </location>
</feature>
<dbReference type="SUPFAM" id="SSF53756">
    <property type="entry name" value="UDP-Glycosyltransferase/glycogen phosphorylase"/>
    <property type="match status" value="1"/>
</dbReference>
<evidence type="ECO:0000256" key="1">
    <source>
        <dbReference type="ARBA" id="ARBA00023136"/>
    </source>
</evidence>
<dbReference type="PANTHER" id="PTHR21015">
    <property type="entry name" value="UDP-N-ACETYLGLUCOSAMINE--N-ACETYLMURAMYL-(PENTAPEPTIDE) PYROPHOSPHORYL-UNDECAPRENOL N-ACETYLGLUCOSAMINE TRANSFERASE 1"/>
    <property type="match status" value="1"/>
</dbReference>
<protein>
    <submittedName>
        <fullName evidence="3">UDP-2,4-diacetamido-2,4, 6-trideoxy-beta-L-altropyranose hydrolase</fullName>
        <ecNumber evidence="3">3.6.1.57</ecNumber>
    </submittedName>
</protein>
<keyword evidence="3" id="KW-0378">Hydrolase</keyword>
<evidence type="ECO:0000313" key="4">
    <source>
        <dbReference type="Proteomes" id="UP001165962"/>
    </source>
</evidence>
<comment type="caution">
    <text evidence="3">The sequence shown here is derived from an EMBL/GenBank/DDBJ whole genome shotgun (WGS) entry which is preliminary data.</text>
</comment>
<sequence>MKTKDKIRIAIRADSSIHLGTGHIMRCLTLADELEKLEGKVVFFCRNLPGNLGSYIREKNYPCVYIDENPNLREPIDPNDDAAMTVNHLQLGDELYDAIIVDHYSLDAIWEKRILHKIDKLLVIDDLADRQHSCSVLVDQNLYLDMESRYDNLVPPDCRKLLGPQYALIRSEFTDNKTHVKPRDSVRRVLVCFGGTDPGNETSKVINALSEGIFRDLYIDVVIGKYNPHGSSVQKLCTSRPKTELHIQANNMSELMLNSDLAICSGGTITWERLAMGLPGITIAIADNQIEIASSLDHYGIDHYIGLSQIVDKQQIQNGLKRFMSGELNVAEASQKAMQFVDGFGAKIVASILMNEVLKK</sequence>
<dbReference type="GO" id="GO:0016787">
    <property type="term" value="F:hydrolase activity"/>
    <property type="evidence" value="ECO:0007669"/>
    <property type="project" value="UniProtKB-KW"/>
</dbReference>
<name>A0ABX0JF93_9BACL</name>
<dbReference type="PANTHER" id="PTHR21015:SF22">
    <property type="entry name" value="GLYCOSYLTRANSFERASE"/>
    <property type="match status" value="1"/>
</dbReference>
<dbReference type="Pfam" id="PF04101">
    <property type="entry name" value="Glyco_tran_28_C"/>
    <property type="match status" value="1"/>
</dbReference>
<dbReference type="EMBL" id="JAAOIW010000014">
    <property type="protein sequence ID" value="NHN33886.1"/>
    <property type="molecule type" value="Genomic_DNA"/>
</dbReference>
<dbReference type="RefSeq" id="WP_166154273.1">
    <property type="nucleotide sequence ID" value="NZ_JAAOIW010000014.1"/>
</dbReference>
<keyword evidence="4" id="KW-1185">Reference proteome</keyword>
<dbReference type="Proteomes" id="UP001165962">
    <property type="component" value="Unassembled WGS sequence"/>
</dbReference>
<gene>
    <name evidence="3" type="primary">pseG</name>
    <name evidence="3" type="ORF">G9U52_29130</name>
</gene>
<dbReference type="NCBIfam" id="TIGR03590">
    <property type="entry name" value="PseG"/>
    <property type="match status" value="1"/>
</dbReference>
<keyword evidence="1" id="KW-0472">Membrane</keyword>
<dbReference type="InterPro" id="IPR007235">
    <property type="entry name" value="Glyco_trans_28_C"/>
</dbReference>
<reference evidence="3" key="1">
    <citation type="submission" date="2020-03" db="EMBL/GenBank/DDBJ databases">
        <title>Draft sequencing of Paenibacilllus sp. S3N08.</title>
        <authorList>
            <person name="Kim D.-U."/>
        </authorList>
    </citation>
    <scope>NUCLEOTIDE SEQUENCE</scope>
    <source>
        <strain evidence="3">S3N08</strain>
    </source>
</reference>
<evidence type="ECO:0000259" key="2">
    <source>
        <dbReference type="Pfam" id="PF04101"/>
    </source>
</evidence>
<dbReference type="Gene3D" id="3.40.50.11190">
    <property type="match status" value="1"/>
</dbReference>
<organism evidence="3 4">
    <name type="scientific">Paenibacillus agricola</name>
    <dbReference type="NCBI Taxonomy" id="2716264"/>
    <lineage>
        <taxon>Bacteria</taxon>
        <taxon>Bacillati</taxon>
        <taxon>Bacillota</taxon>
        <taxon>Bacilli</taxon>
        <taxon>Bacillales</taxon>
        <taxon>Paenibacillaceae</taxon>
        <taxon>Paenibacillus</taxon>
    </lineage>
</organism>
<dbReference type="EC" id="3.6.1.57" evidence="3"/>
<dbReference type="Gene3D" id="3.40.50.2000">
    <property type="entry name" value="Glycogen Phosphorylase B"/>
    <property type="match status" value="1"/>
</dbReference>